<feature type="non-terminal residue" evidence="20">
    <location>
        <position position="147"/>
    </location>
</feature>
<evidence type="ECO:0000256" key="5">
    <source>
        <dbReference type="ARBA" id="ARBA00010185"/>
    </source>
</evidence>
<comment type="similarity">
    <text evidence="5">Belongs to the CDS family.</text>
</comment>
<dbReference type="OrthoDB" id="10260889at2759"/>
<dbReference type="GO" id="GO:0004605">
    <property type="term" value="F:phosphatidate cytidylyltransferase activity"/>
    <property type="evidence" value="ECO:0007669"/>
    <property type="project" value="UniProtKB-EC"/>
</dbReference>
<keyword evidence="13 19" id="KW-0472">Membrane</keyword>
<keyword evidence="11 19" id="KW-1133">Transmembrane helix</keyword>
<dbReference type="Proteomes" id="UP000054279">
    <property type="component" value="Unassembled WGS sequence"/>
</dbReference>
<organism evidence="20 21">
    <name type="scientific">Sphaerobolus stellatus (strain SS14)</name>
    <dbReference type="NCBI Taxonomy" id="990650"/>
    <lineage>
        <taxon>Eukaryota</taxon>
        <taxon>Fungi</taxon>
        <taxon>Dikarya</taxon>
        <taxon>Basidiomycota</taxon>
        <taxon>Agaricomycotina</taxon>
        <taxon>Agaricomycetes</taxon>
        <taxon>Phallomycetidae</taxon>
        <taxon>Geastrales</taxon>
        <taxon>Sphaerobolaceae</taxon>
        <taxon>Sphaerobolus</taxon>
    </lineage>
</organism>
<keyword evidence="21" id="KW-1185">Reference proteome</keyword>
<dbReference type="EMBL" id="KN837148">
    <property type="protein sequence ID" value="KIJ39898.1"/>
    <property type="molecule type" value="Genomic_DNA"/>
</dbReference>
<feature type="transmembrane region" description="Helical" evidence="19">
    <location>
        <begin position="89"/>
        <end position="106"/>
    </location>
</feature>
<evidence type="ECO:0000256" key="15">
    <source>
        <dbReference type="ARBA" id="ARBA00023264"/>
    </source>
</evidence>
<evidence type="ECO:0000256" key="18">
    <source>
        <dbReference type="ARBA" id="ARBA00033406"/>
    </source>
</evidence>
<comment type="subcellular location">
    <subcellularLocation>
        <location evidence="2">Membrane</location>
        <topology evidence="2">Multi-pass membrane protein</topology>
    </subcellularLocation>
</comment>
<comment type="pathway">
    <text evidence="4">Lipid metabolism.</text>
</comment>
<evidence type="ECO:0000256" key="1">
    <source>
        <dbReference type="ARBA" id="ARBA00001698"/>
    </source>
</evidence>
<evidence type="ECO:0000256" key="19">
    <source>
        <dbReference type="SAM" id="Phobius"/>
    </source>
</evidence>
<evidence type="ECO:0000313" key="20">
    <source>
        <dbReference type="EMBL" id="KIJ39898.1"/>
    </source>
</evidence>
<keyword evidence="8" id="KW-0808">Transferase</keyword>
<keyword evidence="14" id="KW-0594">Phospholipid biosynthesis</keyword>
<feature type="transmembrane region" description="Helical" evidence="19">
    <location>
        <begin position="118"/>
        <end position="140"/>
    </location>
</feature>
<sequence>MVYLALLAMGHAYMILLVLLCSSIVYREVTTLFTLRDDPESKDPWSKTLNWYFFAITNYFLYGESIIYYFKHVMFADALLLPFATNHRLISFMLYVMGFVGFVASLKKQYLKQQFGMFCWVHMTLLLIVVSSHFIVNNILEGLIWFW</sequence>
<dbReference type="Pfam" id="PF01148">
    <property type="entry name" value="CTP_transf_1"/>
    <property type="match status" value="1"/>
</dbReference>
<evidence type="ECO:0000256" key="7">
    <source>
        <dbReference type="ARBA" id="ARBA00022516"/>
    </source>
</evidence>
<feature type="transmembrane region" description="Helical" evidence="19">
    <location>
        <begin position="49"/>
        <end position="69"/>
    </location>
</feature>
<dbReference type="PANTHER" id="PTHR13773">
    <property type="entry name" value="PHOSPHATIDATE CYTIDYLYLTRANSFERASE"/>
    <property type="match status" value="1"/>
</dbReference>
<gene>
    <name evidence="20" type="ORF">M422DRAFT_174406</name>
</gene>
<accession>A0A0C9U9Y5</accession>
<evidence type="ECO:0000256" key="14">
    <source>
        <dbReference type="ARBA" id="ARBA00023209"/>
    </source>
</evidence>
<keyword evidence="9 19" id="KW-0812">Transmembrane</keyword>
<dbReference type="InterPro" id="IPR016720">
    <property type="entry name" value="PC_Trfase_euk"/>
</dbReference>
<keyword evidence="15" id="KW-1208">Phospholipid metabolism</keyword>
<evidence type="ECO:0000256" key="9">
    <source>
        <dbReference type="ARBA" id="ARBA00022692"/>
    </source>
</evidence>
<evidence type="ECO:0000256" key="8">
    <source>
        <dbReference type="ARBA" id="ARBA00022679"/>
    </source>
</evidence>
<evidence type="ECO:0000313" key="21">
    <source>
        <dbReference type="Proteomes" id="UP000054279"/>
    </source>
</evidence>
<dbReference type="AlphaFoldDB" id="A0A0C9U9Y5"/>
<comment type="catalytic activity">
    <reaction evidence="1">
        <text>a 1,2-diacyl-sn-glycero-3-phosphate + CTP + H(+) = a CDP-1,2-diacyl-sn-glycerol + diphosphate</text>
        <dbReference type="Rhea" id="RHEA:16229"/>
        <dbReference type="ChEBI" id="CHEBI:15378"/>
        <dbReference type="ChEBI" id="CHEBI:33019"/>
        <dbReference type="ChEBI" id="CHEBI:37563"/>
        <dbReference type="ChEBI" id="CHEBI:58332"/>
        <dbReference type="ChEBI" id="CHEBI:58608"/>
        <dbReference type="EC" id="2.7.7.41"/>
    </reaction>
</comment>
<evidence type="ECO:0000256" key="6">
    <source>
        <dbReference type="ARBA" id="ARBA00012487"/>
    </source>
</evidence>
<proteinExistence type="inferred from homology"/>
<dbReference type="EC" id="2.7.7.41" evidence="6"/>
<keyword evidence="12" id="KW-0443">Lipid metabolism</keyword>
<evidence type="ECO:0000256" key="17">
    <source>
        <dbReference type="ARBA" id="ARBA00032396"/>
    </source>
</evidence>
<evidence type="ECO:0000256" key="10">
    <source>
        <dbReference type="ARBA" id="ARBA00022695"/>
    </source>
</evidence>
<evidence type="ECO:0000256" key="12">
    <source>
        <dbReference type="ARBA" id="ARBA00023098"/>
    </source>
</evidence>
<evidence type="ECO:0000256" key="11">
    <source>
        <dbReference type="ARBA" id="ARBA00022989"/>
    </source>
</evidence>
<dbReference type="HOGENOM" id="CLU_1876897_0_0_1"/>
<feature type="transmembrane region" description="Helical" evidence="19">
    <location>
        <begin position="6"/>
        <end position="26"/>
    </location>
</feature>
<evidence type="ECO:0000256" key="3">
    <source>
        <dbReference type="ARBA" id="ARBA00005119"/>
    </source>
</evidence>
<dbReference type="GO" id="GO:0005789">
    <property type="term" value="C:endoplasmic reticulum membrane"/>
    <property type="evidence" value="ECO:0007669"/>
    <property type="project" value="TreeGrafter"/>
</dbReference>
<protein>
    <recommendedName>
        <fullName evidence="6">phosphatidate cytidylyltransferase</fullName>
        <ecNumber evidence="6">2.7.7.41</ecNumber>
    </recommendedName>
    <alternativeName>
        <fullName evidence="16">CDP-diacylglycerol synthase</fullName>
    </alternativeName>
    <alternativeName>
        <fullName evidence="17">CDP-diglyceride pyrophosphorylase</fullName>
    </alternativeName>
    <alternativeName>
        <fullName evidence="18">CDP-diglyceride synthase</fullName>
    </alternativeName>
</protein>
<evidence type="ECO:0000256" key="16">
    <source>
        <dbReference type="ARBA" id="ARBA00029893"/>
    </source>
</evidence>
<reference evidence="20 21" key="1">
    <citation type="submission" date="2014-06" db="EMBL/GenBank/DDBJ databases">
        <title>Evolutionary Origins and Diversification of the Mycorrhizal Mutualists.</title>
        <authorList>
            <consortium name="DOE Joint Genome Institute"/>
            <consortium name="Mycorrhizal Genomics Consortium"/>
            <person name="Kohler A."/>
            <person name="Kuo A."/>
            <person name="Nagy L.G."/>
            <person name="Floudas D."/>
            <person name="Copeland A."/>
            <person name="Barry K.W."/>
            <person name="Cichocki N."/>
            <person name="Veneault-Fourrey C."/>
            <person name="LaButti K."/>
            <person name="Lindquist E.A."/>
            <person name="Lipzen A."/>
            <person name="Lundell T."/>
            <person name="Morin E."/>
            <person name="Murat C."/>
            <person name="Riley R."/>
            <person name="Ohm R."/>
            <person name="Sun H."/>
            <person name="Tunlid A."/>
            <person name="Henrissat B."/>
            <person name="Grigoriev I.V."/>
            <person name="Hibbett D.S."/>
            <person name="Martin F."/>
        </authorList>
    </citation>
    <scope>NUCLEOTIDE SEQUENCE [LARGE SCALE GENOMIC DNA]</scope>
    <source>
        <strain evidence="20 21">SS14</strain>
    </source>
</reference>
<dbReference type="UniPathway" id="UPA00557">
    <property type="reaction ID" value="UER00614"/>
</dbReference>
<dbReference type="GO" id="GO:0016024">
    <property type="term" value="P:CDP-diacylglycerol biosynthetic process"/>
    <property type="evidence" value="ECO:0007669"/>
    <property type="project" value="UniProtKB-UniPathway"/>
</dbReference>
<comment type="pathway">
    <text evidence="3">Phospholipid metabolism; CDP-diacylglycerol biosynthesis; CDP-diacylglycerol from sn-glycerol 3-phosphate: step 3/3.</text>
</comment>
<evidence type="ECO:0000256" key="4">
    <source>
        <dbReference type="ARBA" id="ARBA00005189"/>
    </source>
</evidence>
<evidence type="ECO:0000256" key="2">
    <source>
        <dbReference type="ARBA" id="ARBA00004141"/>
    </source>
</evidence>
<evidence type="ECO:0000256" key="13">
    <source>
        <dbReference type="ARBA" id="ARBA00023136"/>
    </source>
</evidence>
<keyword evidence="10" id="KW-0548">Nucleotidyltransferase</keyword>
<keyword evidence="7" id="KW-0444">Lipid biosynthesis</keyword>
<dbReference type="PANTHER" id="PTHR13773:SF8">
    <property type="entry name" value="PHOSPHATIDATE CYTIDYLYLTRANSFERASE, PHOTORECEPTOR-SPECIFIC"/>
    <property type="match status" value="1"/>
</dbReference>
<name>A0A0C9U9Y5_SPHS4</name>